<dbReference type="RefSeq" id="XP_033389876.1">
    <property type="nucleotide sequence ID" value="XM_033522081.1"/>
</dbReference>
<organism evidence="1 2">
    <name type="scientific">Aaosphaeria arxii CBS 175.79</name>
    <dbReference type="NCBI Taxonomy" id="1450172"/>
    <lineage>
        <taxon>Eukaryota</taxon>
        <taxon>Fungi</taxon>
        <taxon>Dikarya</taxon>
        <taxon>Ascomycota</taxon>
        <taxon>Pezizomycotina</taxon>
        <taxon>Dothideomycetes</taxon>
        <taxon>Pleosporomycetidae</taxon>
        <taxon>Pleosporales</taxon>
        <taxon>Pleosporales incertae sedis</taxon>
        <taxon>Aaosphaeria</taxon>
    </lineage>
</organism>
<dbReference type="AlphaFoldDB" id="A0A6A5Y953"/>
<proteinExistence type="predicted"/>
<accession>A0A6A5Y953</accession>
<sequence>MGGNKTSSHLSCTISVLSQCLSFFLDFTSILPRKEKLFLCAYNGACERSLWTGFCICFNSLVRLCLLHDEAEQKSRVGKNQQHEWGETRKACEGQQKKMALITFRIFLTFLLTIRMRLRGRD</sequence>
<dbReference type="GeneID" id="54279478"/>
<reference evidence="1" key="1">
    <citation type="journal article" date="2020" name="Stud. Mycol.">
        <title>101 Dothideomycetes genomes: a test case for predicting lifestyles and emergence of pathogens.</title>
        <authorList>
            <person name="Haridas S."/>
            <person name="Albert R."/>
            <person name="Binder M."/>
            <person name="Bloem J."/>
            <person name="Labutti K."/>
            <person name="Salamov A."/>
            <person name="Andreopoulos B."/>
            <person name="Baker S."/>
            <person name="Barry K."/>
            <person name="Bills G."/>
            <person name="Bluhm B."/>
            <person name="Cannon C."/>
            <person name="Castanera R."/>
            <person name="Culley D."/>
            <person name="Daum C."/>
            <person name="Ezra D."/>
            <person name="Gonzalez J."/>
            <person name="Henrissat B."/>
            <person name="Kuo A."/>
            <person name="Liang C."/>
            <person name="Lipzen A."/>
            <person name="Lutzoni F."/>
            <person name="Magnuson J."/>
            <person name="Mondo S."/>
            <person name="Nolan M."/>
            <person name="Ohm R."/>
            <person name="Pangilinan J."/>
            <person name="Park H.-J."/>
            <person name="Ramirez L."/>
            <person name="Alfaro M."/>
            <person name="Sun H."/>
            <person name="Tritt A."/>
            <person name="Yoshinaga Y."/>
            <person name="Zwiers L.-H."/>
            <person name="Turgeon B."/>
            <person name="Goodwin S."/>
            <person name="Spatafora J."/>
            <person name="Crous P."/>
            <person name="Grigoriev I."/>
        </authorList>
    </citation>
    <scope>NUCLEOTIDE SEQUENCE</scope>
    <source>
        <strain evidence="1">CBS 175.79</strain>
    </source>
</reference>
<dbReference type="EMBL" id="ML978066">
    <property type="protein sequence ID" value="KAF2021537.1"/>
    <property type="molecule type" value="Genomic_DNA"/>
</dbReference>
<protein>
    <submittedName>
        <fullName evidence="1">Uncharacterized protein</fullName>
    </submittedName>
</protein>
<name>A0A6A5Y953_9PLEO</name>
<dbReference type="Proteomes" id="UP000799778">
    <property type="component" value="Unassembled WGS sequence"/>
</dbReference>
<gene>
    <name evidence="1" type="ORF">BU24DRAFT_22303</name>
</gene>
<evidence type="ECO:0000313" key="2">
    <source>
        <dbReference type="Proteomes" id="UP000799778"/>
    </source>
</evidence>
<evidence type="ECO:0000313" key="1">
    <source>
        <dbReference type="EMBL" id="KAF2021537.1"/>
    </source>
</evidence>
<keyword evidence="2" id="KW-1185">Reference proteome</keyword>